<reference evidence="2 4" key="1">
    <citation type="journal article" date="2022" name="bioRxiv">
        <title>Prophages regulate Shewanella fidelis 3313 motility and biofilm formation: implications for gut colonization dynamics in Ciona robusta.</title>
        <authorList>
            <person name="Natarajan O."/>
            <person name="Gibboney S.L."/>
            <person name="Young M.N."/>
            <person name="Lim S.J."/>
            <person name="Pluta N."/>
            <person name="Atkinson C.G."/>
            <person name="Leigh B.A."/>
            <person name="Liberti A."/>
            <person name="Kees E.D."/>
            <person name="Breitbart M."/>
            <person name="Gralnick J.A."/>
            <person name="Dishaw L.J."/>
        </authorList>
    </citation>
    <scope>NUCLEOTIDE SEQUENCE [LARGE SCALE GENOMIC DNA]</scope>
    <source>
        <strain evidence="2 4">JG4066</strain>
    </source>
</reference>
<keyword evidence="4" id="KW-1185">Reference proteome</keyword>
<dbReference type="Gene3D" id="2.130.10.10">
    <property type="entry name" value="YVTN repeat-like/Quinoprotein amine dehydrogenase"/>
    <property type="match status" value="1"/>
</dbReference>
<proteinExistence type="predicted"/>
<evidence type="ECO:0000313" key="3">
    <source>
        <dbReference type="Proteomes" id="UP001259340"/>
    </source>
</evidence>
<dbReference type="InterPro" id="IPR015943">
    <property type="entry name" value="WD40/YVTN_repeat-like_dom_sf"/>
</dbReference>
<organism evidence="1 3">
    <name type="scientific">Shewanella fidelis</name>
    <dbReference type="NCBI Taxonomy" id="173509"/>
    <lineage>
        <taxon>Bacteria</taxon>
        <taxon>Pseudomonadati</taxon>
        <taxon>Pseudomonadota</taxon>
        <taxon>Gammaproteobacteria</taxon>
        <taxon>Alteromonadales</taxon>
        <taxon>Shewanellaceae</taxon>
        <taxon>Shewanella</taxon>
    </lineage>
</organism>
<gene>
    <name evidence="1" type="ORF">OS133_09175</name>
    <name evidence="2" type="ORF">OS134_06535</name>
</gene>
<dbReference type="EMBL" id="JAPMLE010000001">
    <property type="protein sequence ID" value="MDR8523841.1"/>
    <property type="molecule type" value="Genomic_DNA"/>
</dbReference>
<dbReference type="SUPFAM" id="SSF110296">
    <property type="entry name" value="Oligoxyloglucan reducing end-specific cellobiohydrolase"/>
    <property type="match status" value="1"/>
</dbReference>
<evidence type="ECO:0000313" key="1">
    <source>
        <dbReference type="EMBL" id="MDR8523841.1"/>
    </source>
</evidence>
<dbReference type="AlphaFoldDB" id="A0AAW8NNW4"/>
<dbReference type="Proteomes" id="UP001271263">
    <property type="component" value="Unassembled WGS sequence"/>
</dbReference>
<accession>A0AAW8NNW4</accession>
<dbReference type="EMBL" id="JAPMLD010000002">
    <property type="protein sequence ID" value="MDW4823723.1"/>
    <property type="molecule type" value="Genomic_DNA"/>
</dbReference>
<protein>
    <submittedName>
        <fullName evidence="1">Uncharacterized protein</fullName>
    </submittedName>
</protein>
<name>A0AAW8NNW4_9GAMM</name>
<reference evidence="1" key="2">
    <citation type="submission" date="2022-11" db="EMBL/GenBank/DDBJ databases">
        <title>Prophages regulate Shewanella fidelis motility and biofilm formation: implications for gut colonization dynamics in Ciona robusta.</title>
        <authorList>
            <person name="Natarajan O."/>
            <person name="Gibboney S.L."/>
            <person name="Young M.N."/>
            <person name="Lim S.J."/>
            <person name="Pluta N."/>
            <person name="Atkinson C.G.F."/>
            <person name="Leigh B.A."/>
            <person name="Liberti A."/>
            <person name="Kees E."/>
            <person name="Breitbart M."/>
            <person name="Gralnick J."/>
            <person name="Dishaw L.J."/>
        </authorList>
    </citation>
    <scope>NUCLEOTIDE SEQUENCE</scope>
    <source>
        <strain evidence="1">3313</strain>
    </source>
</reference>
<dbReference type="Proteomes" id="UP001259340">
    <property type="component" value="Unassembled WGS sequence"/>
</dbReference>
<dbReference type="RefSeq" id="WP_310654683.1">
    <property type="nucleotide sequence ID" value="NZ_JAPMLC010000001.1"/>
</dbReference>
<evidence type="ECO:0000313" key="4">
    <source>
        <dbReference type="Proteomes" id="UP001271263"/>
    </source>
</evidence>
<comment type="caution">
    <text evidence="1">The sequence shown here is derived from an EMBL/GenBank/DDBJ whole genome shotgun (WGS) entry which is preliminary data.</text>
</comment>
<evidence type="ECO:0000313" key="2">
    <source>
        <dbReference type="EMBL" id="MDW4823723.1"/>
    </source>
</evidence>
<sequence>MIVNTEIKSGFATISRQGKYFSLISASGVLRVVLKLQGSVKLDTKMWVGMNIDAPINFDEIVLYGNDSPVEFWAGNVSMTSGRYASQAANAINTKTVMVNESTILTANDLTRTGVRVRPSKDIFLGGAGVNGGGWRVKAGETVEVPLAGLLSAFKSPAHIDYSDINDIGQVDNFWPSESAKGSCFVSEDERIRIIKKDDHMTELYSSSDSGLTWIVIRDNVRGYAYDTLTGRHIAYCGSSQNLNSYEVIYSDDGINWSTLSKGVVLAGSGSFTSNRCQIVAGQFQAVYSGWVFCCDIETGNAKSLIVESGGNSFNYGRFIDSELKVGFFSGWSSDGEIFKTIDGGNTWESIGHSSAFSSIHSSADGKNLFFISSDNSKPCLSNDYGNSWLKVDDGVAWSGVAPVAHVYKDIWVTQRGGEYKLVNNENGTGVVVTLGSKGVNMHASHLFFNSISGFLYGSKTASNGTNIKGINIKGDISPARVEVMELLS</sequence>